<evidence type="ECO:0000313" key="1">
    <source>
        <dbReference type="EMBL" id="MEO1771418.1"/>
    </source>
</evidence>
<keyword evidence="2" id="KW-1185">Reference proteome</keyword>
<organism evidence="1 2">
    <name type="scientific">Candidatus Enterococcus ferrettii</name>
    <dbReference type="NCBI Taxonomy" id="2815324"/>
    <lineage>
        <taxon>Bacteria</taxon>
        <taxon>Bacillati</taxon>
        <taxon>Bacillota</taxon>
        <taxon>Bacilli</taxon>
        <taxon>Lactobacillales</taxon>
        <taxon>Enterococcaceae</taxon>
        <taxon>Enterococcus</taxon>
    </lineage>
</organism>
<comment type="caution">
    <text evidence="1">The sequence shown here is derived from an EMBL/GenBank/DDBJ whole genome shotgun (WGS) entry which is preliminary data.</text>
</comment>
<reference evidence="1 2" key="1">
    <citation type="submission" date="2024-02" db="EMBL/GenBank/DDBJ databases">
        <title>The Genome Sequence of Enterococcus sp. DIV0159.</title>
        <authorList>
            <person name="Earl A."/>
            <person name="Manson A."/>
            <person name="Gilmore M."/>
            <person name="Sanders J."/>
            <person name="Shea T."/>
            <person name="Howe W."/>
            <person name="Livny J."/>
            <person name="Cuomo C."/>
            <person name="Neafsey D."/>
            <person name="Birren B."/>
        </authorList>
    </citation>
    <scope>NUCLEOTIDE SEQUENCE [LARGE SCALE GENOMIC DNA]</scope>
    <source>
        <strain evidence="1 2">665A</strain>
    </source>
</reference>
<dbReference type="EMBL" id="JAFREL020000003">
    <property type="protein sequence ID" value="MEO1771418.1"/>
    <property type="molecule type" value="Genomic_DNA"/>
</dbReference>
<dbReference type="RefSeq" id="WP_207702761.1">
    <property type="nucleotide sequence ID" value="NZ_JAFREL020000003.1"/>
</dbReference>
<sequence length="123" mass="12879">MDRKQRKRTHLVIHTASSTAAAIGGGMAQLPISDAAALIPVQTAMIIALGKIFNKKIEDGAAKALATQFIAQQAGKMTARFVAGKIPVAGTIVNATTAAAITETYGWMIAKEFAEEVQALKKA</sequence>
<protein>
    <recommendedName>
        <fullName evidence="3">DUF697 domain-containing protein</fullName>
    </recommendedName>
</protein>
<proteinExistence type="predicted"/>
<name>A0ABV0EUW2_9ENTE</name>
<dbReference type="Proteomes" id="UP000664357">
    <property type="component" value="Unassembled WGS sequence"/>
</dbReference>
<evidence type="ECO:0008006" key="3">
    <source>
        <dbReference type="Google" id="ProtNLM"/>
    </source>
</evidence>
<accession>A0ABV0EUW2</accession>
<gene>
    <name evidence="1" type="ORF">JZO67_003398</name>
</gene>
<evidence type="ECO:0000313" key="2">
    <source>
        <dbReference type="Proteomes" id="UP000664357"/>
    </source>
</evidence>